<accession>A0AAV2HKQ1</accession>
<comment type="subcellular location">
    <subcellularLocation>
        <location evidence="2 10">Cytoplasm</location>
        <location evidence="2 10">Cytoskeleton</location>
    </subcellularLocation>
    <subcellularLocation>
        <location evidence="1">Nucleus</location>
    </subcellularLocation>
</comment>
<dbReference type="GO" id="GO:0005634">
    <property type="term" value="C:nucleus"/>
    <property type="evidence" value="ECO:0007669"/>
    <property type="project" value="UniProtKB-SubCell"/>
</dbReference>
<evidence type="ECO:0000313" key="11">
    <source>
        <dbReference type="EMBL" id="CAL1534601.1"/>
    </source>
</evidence>
<evidence type="ECO:0000256" key="10">
    <source>
        <dbReference type="RuleBase" id="RU365010"/>
    </source>
</evidence>
<evidence type="ECO:0000256" key="9">
    <source>
        <dbReference type="ARBA" id="ARBA00023242"/>
    </source>
</evidence>
<evidence type="ECO:0000256" key="2">
    <source>
        <dbReference type="ARBA" id="ARBA00004245"/>
    </source>
</evidence>
<dbReference type="FunFam" id="3.30.740.10:FF:000005">
    <property type="entry name" value="Dynein light chain"/>
    <property type="match status" value="1"/>
</dbReference>
<dbReference type="PANTHER" id="PTHR11886:SF35">
    <property type="entry name" value="DYNEIN LIGHT CHAIN"/>
    <property type="match status" value="1"/>
</dbReference>
<dbReference type="Gene3D" id="3.30.740.10">
    <property type="entry name" value="Protein Inhibitor Of Neuronal Nitric Oxide Synthase"/>
    <property type="match status" value="1"/>
</dbReference>
<dbReference type="EMBL" id="CAXITT010000176">
    <property type="protein sequence ID" value="CAL1534601.1"/>
    <property type="molecule type" value="Genomic_DNA"/>
</dbReference>
<dbReference type="Pfam" id="PF01221">
    <property type="entry name" value="Dynein_light"/>
    <property type="match status" value="1"/>
</dbReference>
<dbReference type="GO" id="GO:0007017">
    <property type="term" value="P:microtubule-based process"/>
    <property type="evidence" value="ECO:0007669"/>
    <property type="project" value="InterPro"/>
</dbReference>
<dbReference type="AlphaFoldDB" id="A0AAV2HKQ1"/>
<proteinExistence type="inferred from homology"/>
<dbReference type="PANTHER" id="PTHR11886">
    <property type="entry name" value="DYNEIN LIGHT CHAIN"/>
    <property type="match status" value="1"/>
</dbReference>
<comment type="caution">
    <text evidence="11">The sequence shown here is derived from an EMBL/GenBank/DDBJ whole genome shotgun (WGS) entry which is preliminary data.</text>
</comment>
<sequence length="90" mass="10589">MTQPSATIVVNKQDMEALMQIEAKNFVWDALNNHSDYKTMASYIKGQMDFKYRPNWHVVVGRSFSSYVTYENRHFIYITALGTHFLIYKS</sequence>
<evidence type="ECO:0000256" key="1">
    <source>
        <dbReference type="ARBA" id="ARBA00004123"/>
    </source>
</evidence>
<dbReference type="SMART" id="SM01375">
    <property type="entry name" value="Dynein_light"/>
    <property type="match status" value="1"/>
</dbReference>
<evidence type="ECO:0000313" key="12">
    <source>
        <dbReference type="Proteomes" id="UP001497497"/>
    </source>
</evidence>
<evidence type="ECO:0000256" key="6">
    <source>
        <dbReference type="ARBA" id="ARBA00022816"/>
    </source>
</evidence>
<evidence type="ECO:0000256" key="8">
    <source>
        <dbReference type="ARBA" id="ARBA00023212"/>
    </source>
</evidence>
<reference evidence="11 12" key="1">
    <citation type="submission" date="2024-04" db="EMBL/GenBank/DDBJ databases">
        <authorList>
            <consortium name="Genoscope - CEA"/>
            <person name="William W."/>
        </authorList>
    </citation>
    <scope>NUCLEOTIDE SEQUENCE [LARGE SCALE GENOMIC DNA]</scope>
</reference>
<keyword evidence="8 10" id="KW-0206">Cytoskeleton</keyword>
<dbReference type="GO" id="GO:0045505">
    <property type="term" value="F:dynein intermediate chain binding"/>
    <property type="evidence" value="ECO:0007669"/>
    <property type="project" value="TreeGrafter"/>
</dbReference>
<keyword evidence="7" id="KW-0653">Protein transport</keyword>
<keyword evidence="12" id="KW-1185">Reference proteome</keyword>
<keyword evidence="3" id="KW-0813">Transport</keyword>
<evidence type="ECO:0000256" key="3">
    <source>
        <dbReference type="ARBA" id="ARBA00022448"/>
    </source>
</evidence>
<evidence type="ECO:0000256" key="5">
    <source>
        <dbReference type="ARBA" id="ARBA00022701"/>
    </source>
</evidence>
<organism evidence="11 12">
    <name type="scientific">Lymnaea stagnalis</name>
    <name type="common">Great pond snail</name>
    <name type="synonym">Helix stagnalis</name>
    <dbReference type="NCBI Taxonomy" id="6523"/>
    <lineage>
        <taxon>Eukaryota</taxon>
        <taxon>Metazoa</taxon>
        <taxon>Spiralia</taxon>
        <taxon>Lophotrochozoa</taxon>
        <taxon>Mollusca</taxon>
        <taxon>Gastropoda</taxon>
        <taxon>Heterobranchia</taxon>
        <taxon>Euthyneura</taxon>
        <taxon>Panpulmonata</taxon>
        <taxon>Hygrophila</taxon>
        <taxon>Lymnaeoidea</taxon>
        <taxon>Lymnaeidae</taxon>
        <taxon>Lymnaea</taxon>
    </lineage>
</organism>
<keyword evidence="10" id="KW-0243">Dynein</keyword>
<keyword evidence="10" id="KW-0505">Motor protein</keyword>
<gene>
    <name evidence="11" type="ORF">GSLYS_00008561001</name>
</gene>
<protein>
    <recommendedName>
        <fullName evidence="10">Dynein light chain</fullName>
    </recommendedName>
</protein>
<keyword evidence="4 10" id="KW-0963">Cytoplasm</keyword>
<name>A0AAV2HKQ1_LYMST</name>
<comment type="similarity">
    <text evidence="10">Belongs to the dynein light chain family.</text>
</comment>
<dbReference type="GO" id="GO:0015031">
    <property type="term" value="P:protein transport"/>
    <property type="evidence" value="ECO:0007669"/>
    <property type="project" value="UniProtKB-KW"/>
</dbReference>
<keyword evidence="6" id="KW-0509">mRNA transport</keyword>
<keyword evidence="9" id="KW-0539">Nucleus</keyword>
<evidence type="ECO:0000256" key="7">
    <source>
        <dbReference type="ARBA" id="ARBA00022927"/>
    </source>
</evidence>
<dbReference type="InterPro" id="IPR001372">
    <property type="entry name" value="Dynein_light_chain_typ-1/2"/>
</dbReference>
<dbReference type="Proteomes" id="UP001497497">
    <property type="component" value="Unassembled WGS sequence"/>
</dbReference>
<dbReference type="InterPro" id="IPR037177">
    <property type="entry name" value="DLC_sf"/>
</dbReference>
<dbReference type="GO" id="GO:0005874">
    <property type="term" value="C:microtubule"/>
    <property type="evidence" value="ECO:0007669"/>
    <property type="project" value="UniProtKB-KW"/>
</dbReference>
<dbReference type="SUPFAM" id="SSF54648">
    <property type="entry name" value="DLC"/>
    <property type="match status" value="1"/>
</dbReference>
<dbReference type="GO" id="GO:0051028">
    <property type="term" value="P:mRNA transport"/>
    <property type="evidence" value="ECO:0007669"/>
    <property type="project" value="UniProtKB-KW"/>
</dbReference>
<keyword evidence="5 10" id="KW-0493">Microtubule</keyword>
<dbReference type="GO" id="GO:0005868">
    <property type="term" value="C:cytoplasmic dynein complex"/>
    <property type="evidence" value="ECO:0007669"/>
    <property type="project" value="TreeGrafter"/>
</dbReference>
<evidence type="ECO:0000256" key="4">
    <source>
        <dbReference type="ARBA" id="ARBA00022490"/>
    </source>
</evidence>